<dbReference type="STRING" id="1068978.AMETH_6246"/>
<organism evidence="1 3">
    <name type="scientific">Amycolatopsis methanolica 239</name>
    <dbReference type="NCBI Taxonomy" id="1068978"/>
    <lineage>
        <taxon>Bacteria</taxon>
        <taxon>Bacillati</taxon>
        <taxon>Actinomycetota</taxon>
        <taxon>Actinomycetes</taxon>
        <taxon>Pseudonocardiales</taxon>
        <taxon>Pseudonocardiaceae</taxon>
        <taxon>Amycolatopsis</taxon>
        <taxon>Amycolatopsis methanolica group</taxon>
    </lineage>
</organism>
<dbReference type="PATRIC" id="fig|1068978.7.peg.6711"/>
<evidence type="ECO:0000313" key="1">
    <source>
        <dbReference type="EMBL" id="AIJ26338.1"/>
    </source>
</evidence>
<dbReference type="Proteomes" id="UP000062973">
    <property type="component" value="Chromosome"/>
</dbReference>
<dbReference type="KEGG" id="amq:AMETH_6305"/>
<keyword evidence="3" id="KW-1185">Reference proteome</keyword>
<dbReference type="KEGG" id="amq:AMETH_6246"/>
<sequence length="52" mass="5342">MSGATGRRAVVAVAVLFGIVLVTLLAGLVPDGPARCEIPGHQRTSVVECEQP</sequence>
<dbReference type="EMBL" id="CP009110">
    <property type="protein sequence ID" value="AIJ26338.1"/>
    <property type="molecule type" value="Genomic_DNA"/>
</dbReference>
<proteinExistence type="predicted"/>
<name>A0A076N0H5_AMYME</name>
<dbReference type="EMBL" id="CP009110">
    <property type="protein sequence ID" value="AIJ26397.1"/>
    <property type="molecule type" value="Genomic_DNA"/>
</dbReference>
<reference evidence="1 3" key="1">
    <citation type="submission" date="2014-07" db="EMBL/GenBank/DDBJ databases">
        <title>Whole Genome Sequence of the Amycolatopsis methanolica 239.</title>
        <authorList>
            <person name="Tang B."/>
        </authorList>
    </citation>
    <scope>NUCLEOTIDE SEQUENCE [LARGE SCALE GENOMIC DNA]</scope>
    <source>
        <strain evidence="1 3">239</strain>
    </source>
</reference>
<protein>
    <submittedName>
        <fullName evidence="1">Uncharacterized protein</fullName>
    </submittedName>
</protein>
<gene>
    <name evidence="1" type="ORF">AMETH_6246</name>
    <name evidence="2" type="ORF">AMETH_6305</name>
</gene>
<evidence type="ECO:0000313" key="2">
    <source>
        <dbReference type="EMBL" id="AIJ26397.1"/>
    </source>
</evidence>
<evidence type="ECO:0000313" key="3">
    <source>
        <dbReference type="Proteomes" id="UP000062973"/>
    </source>
</evidence>
<accession>A0A076N0H5</accession>
<dbReference type="HOGENOM" id="CLU_3076091_0_0_11"/>
<dbReference type="AlphaFoldDB" id="A0A076N0H5"/>
<dbReference type="RefSeq" id="WP_020486747.1">
    <property type="nucleotide sequence ID" value="NZ_AQUL01000001.1"/>
</dbReference>